<name>A0AA88JEA7_FICCA</name>
<proteinExistence type="predicted"/>
<organism evidence="2 3">
    <name type="scientific">Ficus carica</name>
    <name type="common">Common fig</name>
    <dbReference type="NCBI Taxonomy" id="3494"/>
    <lineage>
        <taxon>Eukaryota</taxon>
        <taxon>Viridiplantae</taxon>
        <taxon>Streptophyta</taxon>
        <taxon>Embryophyta</taxon>
        <taxon>Tracheophyta</taxon>
        <taxon>Spermatophyta</taxon>
        <taxon>Magnoliopsida</taxon>
        <taxon>eudicotyledons</taxon>
        <taxon>Gunneridae</taxon>
        <taxon>Pentapetalae</taxon>
        <taxon>rosids</taxon>
        <taxon>fabids</taxon>
        <taxon>Rosales</taxon>
        <taxon>Moraceae</taxon>
        <taxon>Ficeae</taxon>
        <taxon>Ficus</taxon>
    </lineage>
</organism>
<feature type="compositionally biased region" description="Basic and acidic residues" evidence="1">
    <location>
        <begin position="171"/>
        <end position="180"/>
    </location>
</feature>
<evidence type="ECO:0000313" key="3">
    <source>
        <dbReference type="Proteomes" id="UP001187192"/>
    </source>
</evidence>
<feature type="region of interest" description="Disordered" evidence="1">
    <location>
        <begin position="161"/>
        <end position="180"/>
    </location>
</feature>
<comment type="caution">
    <text evidence="2">The sequence shown here is derived from an EMBL/GenBank/DDBJ whole genome shotgun (WGS) entry which is preliminary data.</text>
</comment>
<evidence type="ECO:0000313" key="2">
    <source>
        <dbReference type="EMBL" id="GMN69772.1"/>
    </source>
</evidence>
<keyword evidence="3" id="KW-1185">Reference proteome</keyword>
<protein>
    <submittedName>
        <fullName evidence="2">Uncharacterized protein</fullName>
    </submittedName>
</protein>
<dbReference type="AlphaFoldDB" id="A0AA88JEA7"/>
<gene>
    <name evidence="2" type="ORF">TIFTF001_038821</name>
</gene>
<dbReference type="EMBL" id="BTGU01000932">
    <property type="protein sequence ID" value="GMN69772.1"/>
    <property type="molecule type" value="Genomic_DNA"/>
</dbReference>
<accession>A0AA88JEA7</accession>
<feature type="region of interest" description="Disordered" evidence="1">
    <location>
        <begin position="1"/>
        <end position="36"/>
    </location>
</feature>
<reference evidence="2" key="1">
    <citation type="submission" date="2023-07" db="EMBL/GenBank/DDBJ databases">
        <title>draft genome sequence of fig (Ficus carica).</title>
        <authorList>
            <person name="Takahashi T."/>
            <person name="Nishimura K."/>
        </authorList>
    </citation>
    <scope>NUCLEOTIDE SEQUENCE</scope>
</reference>
<evidence type="ECO:0000256" key="1">
    <source>
        <dbReference type="SAM" id="MobiDB-lite"/>
    </source>
</evidence>
<dbReference type="Proteomes" id="UP001187192">
    <property type="component" value="Unassembled WGS sequence"/>
</dbReference>
<sequence>MAGREAGSGLSASGVDRRGQSPAVGRSPATEKSLGGNDYVGKGCRIPMLSSRWSLDSRPYLGVSPDVWMVYMVVVEGEVGGGKSLLLRLPDPGGVHTSGVCLPRSGVIWELKKFGERKVTAHESPRGDVRLEELLTTSTWRDRSEDVLARRRCGDIWVPPGRTGSDALGSWDERNSRADW</sequence>